<dbReference type="EMBL" id="JBHUFL010000002">
    <property type="protein sequence ID" value="MFD1834724.1"/>
    <property type="molecule type" value="Genomic_DNA"/>
</dbReference>
<dbReference type="RefSeq" id="WP_137769548.1">
    <property type="nucleotide sequence ID" value="NZ_BAAAIS010000002.1"/>
</dbReference>
<organism evidence="3 4">
    <name type="scientific">Brachybacterium rhamnosum</name>
    <dbReference type="NCBI Taxonomy" id="173361"/>
    <lineage>
        <taxon>Bacteria</taxon>
        <taxon>Bacillati</taxon>
        <taxon>Actinomycetota</taxon>
        <taxon>Actinomycetes</taxon>
        <taxon>Micrococcales</taxon>
        <taxon>Dermabacteraceae</taxon>
        <taxon>Brachybacterium</taxon>
    </lineage>
</organism>
<comment type="similarity">
    <text evidence="1">Belongs to the YciI family.</text>
</comment>
<name>A0ABW4PWP6_9MICO</name>
<evidence type="ECO:0000256" key="1">
    <source>
        <dbReference type="ARBA" id="ARBA00007689"/>
    </source>
</evidence>
<evidence type="ECO:0000259" key="2">
    <source>
        <dbReference type="Pfam" id="PF03795"/>
    </source>
</evidence>
<gene>
    <name evidence="3" type="ORF">ACFSDA_06490</name>
</gene>
<reference evidence="4" key="1">
    <citation type="journal article" date="2019" name="Int. J. Syst. Evol. Microbiol.">
        <title>The Global Catalogue of Microorganisms (GCM) 10K type strain sequencing project: providing services to taxonomists for standard genome sequencing and annotation.</title>
        <authorList>
            <consortium name="The Broad Institute Genomics Platform"/>
            <consortium name="The Broad Institute Genome Sequencing Center for Infectious Disease"/>
            <person name="Wu L."/>
            <person name="Ma J."/>
        </authorList>
    </citation>
    <scope>NUCLEOTIDE SEQUENCE [LARGE SCALE GENOMIC DNA]</scope>
    <source>
        <strain evidence="4">JCM 11650</strain>
    </source>
</reference>
<feature type="domain" description="YCII-related" evidence="2">
    <location>
        <begin position="6"/>
        <end position="86"/>
    </location>
</feature>
<proteinExistence type="inferred from homology"/>
<dbReference type="Proteomes" id="UP001597280">
    <property type="component" value="Unassembled WGS sequence"/>
</dbReference>
<dbReference type="InterPro" id="IPR005545">
    <property type="entry name" value="YCII"/>
</dbReference>
<evidence type="ECO:0000313" key="3">
    <source>
        <dbReference type="EMBL" id="MFD1834724.1"/>
    </source>
</evidence>
<evidence type="ECO:0000313" key="4">
    <source>
        <dbReference type="Proteomes" id="UP001597280"/>
    </source>
</evidence>
<dbReference type="Gene3D" id="3.30.70.1060">
    <property type="entry name" value="Dimeric alpha+beta barrel"/>
    <property type="match status" value="1"/>
</dbReference>
<dbReference type="Pfam" id="PF03795">
    <property type="entry name" value="YCII"/>
    <property type="match status" value="1"/>
</dbReference>
<protein>
    <submittedName>
        <fullName evidence="3">YciI family protein</fullName>
    </submittedName>
</protein>
<dbReference type="InterPro" id="IPR011008">
    <property type="entry name" value="Dimeric_a/b-barrel"/>
</dbReference>
<dbReference type="SUPFAM" id="SSF54909">
    <property type="entry name" value="Dimeric alpha+beta barrel"/>
    <property type="match status" value="1"/>
</dbReference>
<keyword evidence="4" id="KW-1185">Reference proteome</keyword>
<accession>A0ABW4PWP6</accession>
<sequence length="95" mass="10249">MAHFAVRYTYVDDAALLDAHRPDHRAFLRGLHEAGHLALSGPLGGEPAGGLLVLEGESPEAVLALLDEDPFRKVGALAEREAREWTVVIGELPAR</sequence>
<comment type="caution">
    <text evidence="3">The sequence shown here is derived from an EMBL/GenBank/DDBJ whole genome shotgun (WGS) entry which is preliminary data.</text>
</comment>